<reference evidence="2" key="2">
    <citation type="journal article" date="2014" name="BMC Genomics">
        <title>A genomic perspective to assessing quality of mass-reared SIT flies used in Mediterranean fruit fly (Ceratitis capitata) eradication in California.</title>
        <authorList>
            <person name="Calla B."/>
            <person name="Hall B."/>
            <person name="Hou S."/>
            <person name="Geib S.M."/>
        </authorList>
    </citation>
    <scope>NUCLEOTIDE SEQUENCE</scope>
</reference>
<evidence type="ECO:0000313" key="2">
    <source>
        <dbReference type="EMBL" id="JAB99068.1"/>
    </source>
</evidence>
<sequence>MDENMVNSIVQSAVEVVRENFTQQMLQLTQAIQNILPQKIEPHKPVTIVEGVQSTHTDLSLIKSLPEFKGKMSEYPAWRNAAKFALSYYSEGSEPYYIAMGILRNKISSSANENLSAFNTPLNFKAIIARLDQLYADKRPLHILENQLNTLRQGQMSIDEYYDAVDRQLTLIVNKINMTHSNNDELTNAFNEKARENALRVFISGLKRPLCDTLFAANPPDLPSALAVAQELHHNRQRYEFAQTYATGRMPQNSHIRPFSPKFGSTVSKRNNSQNFSNQSPTPMDVDPGSSCFRRQTEFKNNTSGRFSNGSQPQTFRQKNNSGFQNSSQRQRTYNTAPPQQQYSNLKRHGTNSSIQAPINKQQRVNAMKDEPYFSEVEDFECEDNSADEINFLG</sequence>
<dbReference type="AlphaFoldDB" id="W8BQH7"/>
<organism evidence="2">
    <name type="scientific">Ceratitis capitata</name>
    <name type="common">Mediterranean fruit fly</name>
    <name type="synonym">Tephritis capitata</name>
    <dbReference type="NCBI Taxonomy" id="7213"/>
    <lineage>
        <taxon>Eukaryota</taxon>
        <taxon>Metazoa</taxon>
        <taxon>Ecdysozoa</taxon>
        <taxon>Arthropoda</taxon>
        <taxon>Hexapoda</taxon>
        <taxon>Insecta</taxon>
        <taxon>Pterygota</taxon>
        <taxon>Neoptera</taxon>
        <taxon>Endopterygota</taxon>
        <taxon>Diptera</taxon>
        <taxon>Brachycera</taxon>
        <taxon>Muscomorpha</taxon>
        <taxon>Tephritoidea</taxon>
        <taxon>Tephritidae</taxon>
        <taxon>Ceratitis</taxon>
        <taxon>Ceratitis</taxon>
    </lineage>
</organism>
<feature type="region of interest" description="Disordered" evidence="1">
    <location>
        <begin position="249"/>
        <end position="340"/>
    </location>
</feature>
<name>W8BQH7_CERCA</name>
<protein>
    <submittedName>
        <fullName evidence="2">Retrovirus-related Gag polyprotein from transposon gypsy</fullName>
    </submittedName>
</protein>
<feature type="compositionally biased region" description="Polar residues" evidence="1">
    <location>
        <begin position="299"/>
        <end position="340"/>
    </location>
</feature>
<proteinExistence type="evidence at transcript level"/>
<feature type="compositionally biased region" description="Polar residues" evidence="1">
    <location>
        <begin position="263"/>
        <end position="282"/>
    </location>
</feature>
<gene>
    <name evidence="2" type="primary">GAGY</name>
</gene>
<reference evidence="2" key="1">
    <citation type="submission" date="2013-07" db="EMBL/GenBank/DDBJ databases">
        <authorList>
            <person name="Geib S."/>
        </authorList>
    </citation>
    <scope>NUCLEOTIDE SEQUENCE</scope>
</reference>
<evidence type="ECO:0000256" key="1">
    <source>
        <dbReference type="SAM" id="MobiDB-lite"/>
    </source>
</evidence>
<dbReference type="EMBL" id="GAMC01007487">
    <property type="protein sequence ID" value="JAB99068.1"/>
    <property type="molecule type" value="mRNA"/>
</dbReference>
<accession>W8BQH7</accession>